<dbReference type="InterPro" id="IPR000700">
    <property type="entry name" value="PAS-assoc_C"/>
</dbReference>
<dbReference type="SUPFAM" id="SSF52172">
    <property type="entry name" value="CheY-like"/>
    <property type="match status" value="2"/>
</dbReference>
<evidence type="ECO:0000256" key="8">
    <source>
        <dbReference type="ARBA" id="ARBA00022840"/>
    </source>
</evidence>
<dbReference type="SMART" id="SM00388">
    <property type="entry name" value="HisKA"/>
    <property type="match status" value="1"/>
</dbReference>
<evidence type="ECO:0000256" key="1">
    <source>
        <dbReference type="ARBA" id="ARBA00000085"/>
    </source>
</evidence>
<keyword evidence="8" id="KW-0067">ATP-binding</keyword>
<dbReference type="CDD" id="cd00130">
    <property type="entry name" value="PAS"/>
    <property type="match status" value="1"/>
</dbReference>
<dbReference type="Pfam" id="PF00512">
    <property type="entry name" value="HisKA"/>
    <property type="match status" value="1"/>
</dbReference>
<reference evidence="19 20" key="1">
    <citation type="submission" date="2021-08" db="EMBL/GenBank/DDBJ databases">
        <title>The genome sequence of Chitinophaga sp. B61.</title>
        <authorList>
            <person name="Zhang X."/>
        </authorList>
    </citation>
    <scope>NUCLEOTIDE SEQUENCE [LARGE SCALE GENOMIC DNA]</scope>
    <source>
        <strain evidence="19 20">B61</strain>
    </source>
</reference>
<dbReference type="NCBIfam" id="TIGR00229">
    <property type="entry name" value="sensory_box"/>
    <property type="match status" value="1"/>
</dbReference>
<keyword evidence="9" id="KW-1133">Transmembrane helix</keyword>
<dbReference type="InterPro" id="IPR003661">
    <property type="entry name" value="HisK_dim/P_dom"/>
</dbReference>
<evidence type="ECO:0000313" key="19">
    <source>
        <dbReference type="EMBL" id="MBW8687454.1"/>
    </source>
</evidence>
<dbReference type="Gene3D" id="1.20.120.160">
    <property type="entry name" value="HPT domain"/>
    <property type="match status" value="1"/>
</dbReference>
<feature type="modified residue" description="4-aspartylphosphate" evidence="13">
    <location>
        <position position="817"/>
    </location>
</feature>
<dbReference type="CDD" id="cd16922">
    <property type="entry name" value="HATPase_EvgS-ArcB-TorS-like"/>
    <property type="match status" value="1"/>
</dbReference>
<dbReference type="EC" id="2.7.13.3" evidence="3"/>
<dbReference type="SUPFAM" id="SSF55785">
    <property type="entry name" value="PYP-like sensor domain (PAS domain)"/>
    <property type="match status" value="2"/>
</dbReference>
<evidence type="ECO:0000259" key="15">
    <source>
        <dbReference type="PROSITE" id="PS50110"/>
    </source>
</evidence>
<dbReference type="InterPro" id="IPR000014">
    <property type="entry name" value="PAS"/>
</dbReference>
<dbReference type="SUPFAM" id="SSF47384">
    <property type="entry name" value="Homodimeric domain of signal transducing histidine kinase"/>
    <property type="match status" value="1"/>
</dbReference>
<dbReference type="InterPro" id="IPR036890">
    <property type="entry name" value="HATPase_C_sf"/>
</dbReference>
<comment type="subcellular location">
    <subcellularLocation>
        <location evidence="2">Cell membrane</location>
        <topology evidence="2">Multi-pass membrane protein</topology>
    </subcellularLocation>
</comment>
<keyword evidence="7" id="KW-0547">Nucleotide-binding</keyword>
<comment type="catalytic activity">
    <reaction evidence="1">
        <text>ATP + protein L-histidine = ADP + protein N-phospho-L-histidine.</text>
        <dbReference type="EC" id="2.7.13.3"/>
    </reaction>
</comment>
<evidence type="ECO:0000256" key="6">
    <source>
        <dbReference type="ARBA" id="ARBA00022692"/>
    </source>
</evidence>
<evidence type="ECO:0000256" key="13">
    <source>
        <dbReference type="PROSITE-ProRule" id="PRU00169"/>
    </source>
</evidence>
<feature type="domain" description="HPt" evidence="18">
    <location>
        <begin position="919"/>
        <end position="1020"/>
    </location>
</feature>
<evidence type="ECO:0000256" key="7">
    <source>
        <dbReference type="ARBA" id="ARBA00022741"/>
    </source>
</evidence>
<dbReference type="PROSITE" id="PS50109">
    <property type="entry name" value="HIS_KIN"/>
    <property type="match status" value="1"/>
</dbReference>
<dbReference type="SMART" id="SM00086">
    <property type="entry name" value="PAC"/>
    <property type="match status" value="2"/>
</dbReference>
<evidence type="ECO:0000256" key="4">
    <source>
        <dbReference type="ARBA" id="ARBA00022475"/>
    </source>
</evidence>
<evidence type="ECO:0000256" key="12">
    <source>
        <dbReference type="PROSITE-ProRule" id="PRU00110"/>
    </source>
</evidence>
<comment type="caution">
    <text evidence="19">The sequence shown here is derived from an EMBL/GenBank/DDBJ whole genome shotgun (WGS) entry which is preliminary data.</text>
</comment>
<proteinExistence type="predicted"/>
<dbReference type="InterPro" id="IPR035965">
    <property type="entry name" value="PAS-like_dom_sf"/>
</dbReference>
<dbReference type="InterPro" id="IPR001610">
    <property type="entry name" value="PAC"/>
</dbReference>
<dbReference type="Pfam" id="PF08448">
    <property type="entry name" value="PAS_4"/>
    <property type="match status" value="1"/>
</dbReference>
<evidence type="ECO:0000256" key="11">
    <source>
        <dbReference type="ARBA" id="ARBA00023136"/>
    </source>
</evidence>
<protein>
    <recommendedName>
        <fullName evidence="3">histidine kinase</fullName>
        <ecNumber evidence="3">2.7.13.3</ecNumber>
    </recommendedName>
</protein>
<dbReference type="PANTHER" id="PTHR45339:SF1">
    <property type="entry name" value="HYBRID SIGNAL TRANSDUCTION HISTIDINE KINASE J"/>
    <property type="match status" value="1"/>
</dbReference>
<dbReference type="InterPro" id="IPR036097">
    <property type="entry name" value="HisK_dim/P_sf"/>
</dbReference>
<keyword evidence="20" id="KW-1185">Reference proteome</keyword>
<evidence type="ECO:0000256" key="2">
    <source>
        <dbReference type="ARBA" id="ARBA00004651"/>
    </source>
</evidence>
<dbReference type="InterPro" id="IPR008207">
    <property type="entry name" value="Sig_transdc_His_kin_Hpt_dom"/>
</dbReference>
<keyword evidence="10" id="KW-0902">Two-component regulatory system</keyword>
<keyword evidence="6" id="KW-0812">Transmembrane</keyword>
<dbReference type="CDD" id="cd00082">
    <property type="entry name" value="HisKA"/>
    <property type="match status" value="1"/>
</dbReference>
<feature type="domain" description="Histidine kinase" evidence="14">
    <location>
        <begin position="385"/>
        <end position="607"/>
    </location>
</feature>
<evidence type="ECO:0000259" key="17">
    <source>
        <dbReference type="PROSITE" id="PS50113"/>
    </source>
</evidence>
<dbReference type="InterPro" id="IPR001789">
    <property type="entry name" value="Sig_transdc_resp-reg_receiver"/>
</dbReference>
<dbReference type="PROSITE" id="PS50113">
    <property type="entry name" value="PAC"/>
    <property type="match status" value="1"/>
</dbReference>
<evidence type="ECO:0000259" key="14">
    <source>
        <dbReference type="PROSITE" id="PS50109"/>
    </source>
</evidence>
<organism evidence="19 20">
    <name type="scientific">Chitinophaga rhizophila</name>
    <dbReference type="NCBI Taxonomy" id="2866212"/>
    <lineage>
        <taxon>Bacteria</taxon>
        <taxon>Pseudomonadati</taxon>
        <taxon>Bacteroidota</taxon>
        <taxon>Chitinophagia</taxon>
        <taxon>Chitinophagales</taxon>
        <taxon>Chitinophagaceae</taxon>
        <taxon>Chitinophaga</taxon>
    </lineage>
</organism>
<dbReference type="Pfam" id="PF02518">
    <property type="entry name" value="HATPase_c"/>
    <property type="match status" value="1"/>
</dbReference>
<evidence type="ECO:0000259" key="16">
    <source>
        <dbReference type="PROSITE" id="PS50112"/>
    </source>
</evidence>
<dbReference type="RefSeq" id="WP_220252764.1">
    <property type="nucleotide sequence ID" value="NZ_JAICCF010000004.1"/>
</dbReference>
<dbReference type="Gene3D" id="3.30.565.10">
    <property type="entry name" value="Histidine kinase-like ATPase, C-terminal domain"/>
    <property type="match status" value="1"/>
</dbReference>
<dbReference type="PROSITE" id="PS50110">
    <property type="entry name" value="RESPONSE_REGULATORY"/>
    <property type="match status" value="2"/>
</dbReference>
<dbReference type="CDD" id="cd17546">
    <property type="entry name" value="REC_hyHK_CKI1_RcsC-like"/>
    <property type="match status" value="2"/>
</dbReference>
<dbReference type="Pfam" id="PF13426">
    <property type="entry name" value="PAS_9"/>
    <property type="match status" value="1"/>
</dbReference>
<evidence type="ECO:0000256" key="9">
    <source>
        <dbReference type="ARBA" id="ARBA00022989"/>
    </source>
</evidence>
<dbReference type="SMART" id="SM00091">
    <property type="entry name" value="PAS"/>
    <property type="match status" value="1"/>
</dbReference>
<dbReference type="Gene3D" id="1.10.287.130">
    <property type="match status" value="1"/>
</dbReference>
<evidence type="ECO:0000259" key="18">
    <source>
        <dbReference type="PROSITE" id="PS50894"/>
    </source>
</evidence>
<feature type="domain" description="Response regulatory" evidence="15">
    <location>
        <begin position="766"/>
        <end position="884"/>
    </location>
</feature>
<dbReference type="InterPro" id="IPR036641">
    <property type="entry name" value="HPT_dom_sf"/>
</dbReference>
<dbReference type="Gene3D" id="3.40.50.2300">
    <property type="match status" value="2"/>
</dbReference>
<gene>
    <name evidence="19" type="ORF">K1Y79_24165</name>
</gene>
<dbReference type="Gene3D" id="3.30.450.20">
    <property type="entry name" value="PAS domain"/>
    <property type="match status" value="2"/>
</dbReference>
<keyword evidence="11" id="KW-0472">Membrane</keyword>
<sequence>MNAILQKELSRLTELAALICDVQVATISVSDEQQQSVVIAYGIPTTPDEAKFLRVYDLRHNQGQLIGTLSLSDSRLRELDARQEKAITLLVSEIITHISDHYHYEELLDSERNFRAFFEHSHGLMCTHDLDGVLLTVNNASATMLGYSCREMTGMTLFDIVPAKYHSEVRHYLRRIHTEGKAHGLMTNIHKDGTMGSVLYNNVLFRNIKGESYVIGNAVDVTERQVLERDLKRTREILERTSQLSRIGGWEADLVTKELFWSAVTKEIHDVPPSFQPTLASAIAFYKEGVSREKITAALRDIVESGRSWDLELQIITAAGKELWVRAIGNAEFENGSIRRLYGTFQDITPTKEAERELISQKSSLAAAKLLAEQANMAKSEFLANMSHEIRTPLNGVIGFTELVLKTSLNETQHQYLSIVNQSANALLSIINDILDFSKIESGKLELDIDKYDLYEFSSQVSDIVSFQAQHKGLEMLLNVSSELPRFAWFDEVRLKQVLINLLGNAVKFTGNGEIELKVELLQMLDEDKASVRFAVRDTGIGIKPEKRVKIFEAFRQEDASTTKKYGGTGLGLTISNKLLDLMGSELHIDSQVGAGSTFYFDIILATMDAAPDDWNSLQHINEVLIVDDNDNNRRILKDMLSDKGISCTEARSGFEALELLAQNYRYDVILMDYHMPYMDGLDTVRRIRNHFGVLPYEQGIILLHSSSDDEKIIAACEQLRIGHRMVKPIKIHELYNSLSLLLKNEKKFRQQVVQKSDQWIGGRLNILIVEDNPINMLLATTVVKRIAHDARIYEAQDGIEAIRICRAQLPDLILMDIQMPLMNGYEATASIREIKGAQRIPIIALTAGNLKGEREKCINAGMNDFIAKPLIQEKLLELFRKWLTVVIKEDTSSTVTEQSVKEEHFNISTLENYLMGEDTAVLQQLLKLTIDELKTAVTDLQAAAATVDIRRINRIGHKIRGTSQIIGLGKLARIADQMDTLTVRREPQFSQLIAEMQAEAGLVVRMMEEQITYYAHLNK</sequence>
<dbReference type="InterPro" id="IPR004358">
    <property type="entry name" value="Sig_transdc_His_kin-like_C"/>
</dbReference>
<evidence type="ECO:0000313" key="20">
    <source>
        <dbReference type="Proteomes" id="UP000812961"/>
    </source>
</evidence>
<feature type="modified residue" description="Phosphohistidine" evidence="12">
    <location>
        <position position="958"/>
    </location>
</feature>
<dbReference type="InterPro" id="IPR013656">
    <property type="entry name" value="PAS_4"/>
</dbReference>
<dbReference type="InterPro" id="IPR011006">
    <property type="entry name" value="CheY-like_superfamily"/>
</dbReference>
<keyword evidence="5 13" id="KW-0597">Phosphoprotein</keyword>
<feature type="domain" description="PAS" evidence="16">
    <location>
        <begin position="110"/>
        <end position="180"/>
    </location>
</feature>
<dbReference type="SMART" id="SM00448">
    <property type="entry name" value="REC"/>
    <property type="match status" value="2"/>
</dbReference>
<dbReference type="PROSITE" id="PS50112">
    <property type="entry name" value="PAS"/>
    <property type="match status" value="1"/>
</dbReference>
<feature type="modified residue" description="4-aspartylphosphate" evidence="13">
    <location>
        <position position="673"/>
    </location>
</feature>
<dbReference type="PROSITE" id="PS50894">
    <property type="entry name" value="HPT"/>
    <property type="match status" value="1"/>
</dbReference>
<evidence type="ECO:0000256" key="10">
    <source>
        <dbReference type="ARBA" id="ARBA00023012"/>
    </source>
</evidence>
<feature type="domain" description="Response regulatory" evidence="15">
    <location>
        <begin position="623"/>
        <end position="743"/>
    </location>
</feature>
<dbReference type="EMBL" id="JAICCF010000004">
    <property type="protein sequence ID" value="MBW8687454.1"/>
    <property type="molecule type" value="Genomic_DNA"/>
</dbReference>
<dbReference type="SUPFAM" id="SSF47226">
    <property type="entry name" value="Histidine-containing phosphotransfer domain, HPT domain"/>
    <property type="match status" value="1"/>
</dbReference>
<keyword evidence="4" id="KW-1003">Cell membrane</keyword>
<dbReference type="SUPFAM" id="SSF55874">
    <property type="entry name" value="ATPase domain of HSP90 chaperone/DNA topoisomerase II/histidine kinase"/>
    <property type="match status" value="1"/>
</dbReference>
<dbReference type="Proteomes" id="UP000812961">
    <property type="component" value="Unassembled WGS sequence"/>
</dbReference>
<dbReference type="SMART" id="SM00387">
    <property type="entry name" value="HATPase_c"/>
    <property type="match status" value="1"/>
</dbReference>
<accession>A0ABS7GIF0</accession>
<feature type="domain" description="PAC" evidence="17">
    <location>
        <begin position="309"/>
        <end position="360"/>
    </location>
</feature>
<evidence type="ECO:0000256" key="3">
    <source>
        <dbReference type="ARBA" id="ARBA00012438"/>
    </source>
</evidence>
<dbReference type="InterPro" id="IPR003594">
    <property type="entry name" value="HATPase_dom"/>
</dbReference>
<dbReference type="InterPro" id="IPR005467">
    <property type="entry name" value="His_kinase_dom"/>
</dbReference>
<dbReference type="PANTHER" id="PTHR45339">
    <property type="entry name" value="HYBRID SIGNAL TRANSDUCTION HISTIDINE KINASE J"/>
    <property type="match status" value="1"/>
</dbReference>
<evidence type="ECO:0000256" key="5">
    <source>
        <dbReference type="ARBA" id="ARBA00022553"/>
    </source>
</evidence>
<dbReference type="PRINTS" id="PR00344">
    <property type="entry name" value="BCTRLSENSOR"/>
</dbReference>
<dbReference type="Pfam" id="PF00072">
    <property type="entry name" value="Response_reg"/>
    <property type="match status" value="2"/>
</dbReference>
<dbReference type="Pfam" id="PF01627">
    <property type="entry name" value="Hpt"/>
    <property type="match status" value="1"/>
</dbReference>
<name>A0ABS7GIF0_9BACT</name>